<sequence length="186" mass="21939">MRKRKISKKKEPRTVFLVICEGETEREYVEILKLWYRLPVVIKTRVSGNKINQRLVDQYIYELGLDKDDDYRVFFVYDADIKDIVHRLKCMQGTLILSNPCIELWFMLHSKKFGKVCDSASIVKELKSSDTVWTNYQKGQFSYDQSKFLMTHTNKASENASKLRWPDNPSTNMSVFIDSLESVKKY</sequence>
<organism evidence="1 2">
    <name type="scientific">Lepagella muris</name>
    <dbReference type="NCBI Taxonomy" id="3032870"/>
    <lineage>
        <taxon>Bacteria</taxon>
        <taxon>Pseudomonadati</taxon>
        <taxon>Bacteroidota</taxon>
        <taxon>Bacteroidia</taxon>
        <taxon>Bacteroidales</taxon>
        <taxon>Muribaculaceae</taxon>
        <taxon>Lepagella</taxon>
    </lineage>
</organism>
<dbReference type="Proteomes" id="UP000306319">
    <property type="component" value="Unassembled WGS sequence"/>
</dbReference>
<gene>
    <name evidence="1" type="ORF">E5331_10430</name>
</gene>
<protein>
    <submittedName>
        <fullName evidence="1">RloB domain-containing protein</fullName>
    </submittedName>
</protein>
<dbReference type="EMBL" id="SRYB01000013">
    <property type="protein sequence ID" value="TGY78499.1"/>
    <property type="molecule type" value="Genomic_DNA"/>
</dbReference>
<evidence type="ECO:0000313" key="1">
    <source>
        <dbReference type="EMBL" id="TGY78499.1"/>
    </source>
</evidence>
<proteinExistence type="predicted"/>
<keyword evidence="2" id="KW-1185">Reference proteome</keyword>
<comment type="caution">
    <text evidence="1">The sequence shown here is derived from an EMBL/GenBank/DDBJ whole genome shotgun (WGS) entry which is preliminary data.</text>
</comment>
<reference evidence="1" key="1">
    <citation type="submission" date="2019-04" db="EMBL/GenBank/DDBJ databases">
        <title>Microbes associate with the intestines of laboratory mice.</title>
        <authorList>
            <person name="Navarre W."/>
            <person name="Wong E."/>
            <person name="Huang K."/>
            <person name="Tropini C."/>
            <person name="Ng K."/>
            <person name="Yu B."/>
        </authorList>
    </citation>
    <scope>NUCLEOTIDE SEQUENCE</scope>
    <source>
        <strain evidence="1">NM04_E33</strain>
    </source>
</reference>
<accession>A0AC61RIQ6</accession>
<name>A0AC61RIQ6_9BACT</name>
<evidence type="ECO:0000313" key="2">
    <source>
        <dbReference type="Proteomes" id="UP000306319"/>
    </source>
</evidence>